<keyword evidence="1" id="KW-0472">Membrane</keyword>
<dbReference type="RefSeq" id="WP_166105978.1">
    <property type="nucleotide sequence ID" value="NZ_JAADJT010000008.1"/>
</dbReference>
<organism evidence="2 3">
    <name type="scientific">Duganella aceris</name>
    <dbReference type="NCBI Taxonomy" id="2703883"/>
    <lineage>
        <taxon>Bacteria</taxon>
        <taxon>Pseudomonadati</taxon>
        <taxon>Pseudomonadota</taxon>
        <taxon>Betaproteobacteria</taxon>
        <taxon>Burkholderiales</taxon>
        <taxon>Oxalobacteraceae</taxon>
        <taxon>Telluria group</taxon>
        <taxon>Duganella</taxon>
    </lineage>
</organism>
<keyword evidence="1" id="KW-1133">Transmembrane helix</keyword>
<name>A0ABX0FNS7_9BURK</name>
<comment type="caution">
    <text evidence="2">The sequence shown here is derived from an EMBL/GenBank/DDBJ whole genome shotgun (WGS) entry which is preliminary data.</text>
</comment>
<feature type="transmembrane region" description="Helical" evidence="1">
    <location>
        <begin position="155"/>
        <end position="175"/>
    </location>
</feature>
<dbReference type="Proteomes" id="UP000666369">
    <property type="component" value="Unassembled WGS sequence"/>
</dbReference>
<dbReference type="PANTHER" id="PTHR43471">
    <property type="entry name" value="ABC TRANSPORTER PERMEASE"/>
    <property type="match status" value="1"/>
</dbReference>
<sequence>MKQIYTLIAYDLRSQLRERGTILLMLAGLLLAVFGLYEGVRFDRHGRDAVAAAAAQQAQAKAGAKDLAQRYFADPAAVEFAGLQWYKTPVDVRGYAFREHVGFAGKPAVPGAALAIGQADLLPAYVRVRAESMESVRTALEIEHPALLAAGRFDLMFFVVYLWPLILLALTTSVLTQDRESLRLRALQLQGVRLGRMLAAQIGARALVATAVLLAVCVAGALALGAVGLDGAGVAALLKWGGVVLLYSLFWAAVAVAICAVCGNRMSAAFAGFGAWLALAILVPGAITALVQIGAPVPQRERYVQAMRDAGDQVAANKLDSLARFYDSHPDWRPAGSLDKVSSSVTRLQRAQELERVMADVDRRFEQARQRQQRWFDRALAFSPVTLTYQVLATIAGNDGERHQRFLAEVQQHQQGLRDYFQRTIQLSALGDQRRPCPATCLGGYGFRDFDQVPVFAPSPGLAGLSAWRSRLLPLPVWIAIMLTLAALLLPRTTPRWRAA</sequence>
<feature type="transmembrane region" description="Helical" evidence="1">
    <location>
        <begin position="240"/>
        <end position="261"/>
    </location>
</feature>
<feature type="transmembrane region" description="Helical" evidence="1">
    <location>
        <begin position="472"/>
        <end position="490"/>
    </location>
</feature>
<reference evidence="3" key="1">
    <citation type="submission" date="2023-07" db="EMBL/GenBank/DDBJ databases">
        <title>Duganella aceri sp. nov., isolated from tree sap.</title>
        <authorList>
            <person name="Kim I.S."/>
        </authorList>
    </citation>
    <scope>NUCLEOTIDE SEQUENCE [LARGE SCALE GENOMIC DNA]</scope>
    <source>
        <strain evidence="3">SAP-35</strain>
    </source>
</reference>
<keyword evidence="1" id="KW-0812">Transmembrane</keyword>
<evidence type="ECO:0000313" key="3">
    <source>
        <dbReference type="Proteomes" id="UP000666369"/>
    </source>
</evidence>
<evidence type="ECO:0000313" key="2">
    <source>
        <dbReference type="EMBL" id="NGZ86268.1"/>
    </source>
</evidence>
<accession>A0ABX0FNS7</accession>
<keyword evidence="3" id="KW-1185">Reference proteome</keyword>
<dbReference type="Pfam" id="PF12040">
    <property type="entry name" value="DUF3526"/>
    <property type="match status" value="1"/>
</dbReference>
<gene>
    <name evidence="2" type="ORF">GW587_18660</name>
</gene>
<proteinExistence type="predicted"/>
<dbReference type="EMBL" id="JAADJT010000008">
    <property type="protein sequence ID" value="NGZ86268.1"/>
    <property type="molecule type" value="Genomic_DNA"/>
</dbReference>
<dbReference type="InterPro" id="IPR021913">
    <property type="entry name" value="DUF3526"/>
</dbReference>
<protein>
    <submittedName>
        <fullName evidence="2">DUF3526 domain-containing protein</fullName>
    </submittedName>
</protein>
<feature type="transmembrane region" description="Helical" evidence="1">
    <location>
        <begin position="20"/>
        <end position="37"/>
    </location>
</feature>
<dbReference type="PANTHER" id="PTHR43471:SF14">
    <property type="entry name" value="ABC-2 TYPE TRANSPORT SYSTEM PERMEASE PROTEIN"/>
    <property type="match status" value="1"/>
</dbReference>
<feature type="transmembrane region" description="Helical" evidence="1">
    <location>
        <begin position="206"/>
        <end position="228"/>
    </location>
</feature>
<evidence type="ECO:0000256" key="1">
    <source>
        <dbReference type="SAM" id="Phobius"/>
    </source>
</evidence>
<feature type="transmembrane region" description="Helical" evidence="1">
    <location>
        <begin position="273"/>
        <end position="295"/>
    </location>
</feature>